<name>X1A153_9ZZZZ</name>
<protein>
    <submittedName>
        <fullName evidence="1">Uncharacterized protein</fullName>
    </submittedName>
</protein>
<reference evidence="1" key="1">
    <citation type="journal article" date="2014" name="Front. Microbiol.">
        <title>High frequency of phylogenetically diverse reductive dehalogenase-homologous genes in deep subseafloor sedimentary metagenomes.</title>
        <authorList>
            <person name="Kawai M."/>
            <person name="Futagami T."/>
            <person name="Toyoda A."/>
            <person name="Takaki Y."/>
            <person name="Nishi S."/>
            <person name="Hori S."/>
            <person name="Arai W."/>
            <person name="Tsubouchi T."/>
            <person name="Morono Y."/>
            <person name="Uchiyama I."/>
            <person name="Ito T."/>
            <person name="Fujiyama A."/>
            <person name="Inagaki F."/>
            <person name="Takami H."/>
        </authorList>
    </citation>
    <scope>NUCLEOTIDE SEQUENCE</scope>
    <source>
        <strain evidence="1">Expedition CK06-06</strain>
    </source>
</reference>
<proteinExistence type="predicted"/>
<feature type="non-terminal residue" evidence="1">
    <location>
        <position position="1"/>
    </location>
</feature>
<dbReference type="EMBL" id="BART01015867">
    <property type="protein sequence ID" value="GAG75484.1"/>
    <property type="molecule type" value="Genomic_DNA"/>
</dbReference>
<gene>
    <name evidence="1" type="ORF">S01H4_30695</name>
</gene>
<comment type="caution">
    <text evidence="1">The sequence shown here is derived from an EMBL/GenBank/DDBJ whole genome shotgun (WGS) entry which is preliminary data.</text>
</comment>
<evidence type="ECO:0000313" key="1">
    <source>
        <dbReference type="EMBL" id="GAG75484.1"/>
    </source>
</evidence>
<organism evidence="1">
    <name type="scientific">marine sediment metagenome</name>
    <dbReference type="NCBI Taxonomy" id="412755"/>
    <lineage>
        <taxon>unclassified sequences</taxon>
        <taxon>metagenomes</taxon>
        <taxon>ecological metagenomes</taxon>
    </lineage>
</organism>
<sequence length="32" mass="3664">KFWRACAEKMVKIAVFKLNTGSVKLGKRTHIC</sequence>
<dbReference type="AlphaFoldDB" id="X1A153"/>
<accession>X1A153</accession>